<reference evidence="1" key="1">
    <citation type="submission" date="2023-02" db="EMBL/GenBank/DDBJ databases">
        <title>Genome sequence of Hyphococcus flavus.</title>
        <authorList>
            <person name="Rong J.-C."/>
            <person name="Zhao Q."/>
            <person name="Yi M."/>
            <person name="Wu J.-Y."/>
        </authorList>
    </citation>
    <scope>NUCLEOTIDE SEQUENCE</scope>
    <source>
        <strain evidence="1">MCCC 1K03223</strain>
    </source>
</reference>
<proteinExistence type="predicted"/>
<gene>
    <name evidence="1" type="ORF">PUV54_15085</name>
</gene>
<dbReference type="PROSITE" id="PS51257">
    <property type="entry name" value="PROKAR_LIPOPROTEIN"/>
    <property type="match status" value="1"/>
</dbReference>
<accession>A0AAF0CGY6</accession>
<dbReference type="RefSeq" id="WP_274493124.1">
    <property type="nucleotide sequence ID" value="NZ_CP118166.1"/>
</dbReference>
<organism evidence="1 2">
    <name type="scientific">Hyphococcus flavus</name>
    <dbReference type="NCBI Taxonomy" id="1866326"/>
    <lineage>
        <taxon>Bacteria</taxon>
        <taxon>Pseudomonadati</taxon>
        <taxon>Pseudomonadota</taxon>
        <taxon>Alphaproteobacteria</taxon>
        <taxon>Parvularculales</taxon>
        <taxon>Parvularculaceae</taxon>
        <taxon>Hyphococcus</taxon>
    </lineage>
</organism>
<protein>
    <submittedName>
        <fullName evidence="1">Uncharacterized protein</fullName>
    </submittedName>
</protein>
<dbReference type="KEGG" id="hfl:PUV54_15085"/>
<dbReference type="AlphaFoldDB" id="A0AAF0CGY6"/>
<dbReference type="Proteomes" id="UP001214043">
    <property type="component" value="Chromosome"/>
</dbReference>
<evidence type="ECO:0000313" key="2">
    <source>
        <dbReference type="Proteomes" id="UP001214043"/>
    </source>
</evidence>
<dbReference type="EMBL" id="CP118166">
    <property type="protein sequence ID" value="WDI31272.1"/>
    <property type="molecule type" value="Genomic_DNA"/>
</dbReference>
<keyword evidence="2" id="KW-1185">Reference proteome</keyword>
<sequence length="92" mass="10004">MNTHYKEAVSTVKVFRVAAILLTVFISACTTTGGAYEEWTALGYLTPGPTSEPEVIGVYERQSDCIAAGEAWMSRQVVGNPVFSECLPTDRN</sequence>
<evidence type="ECO:0000313" key="1">
    <source>
        <dbReference type="EMBL" id="WDI31272.1"/>
    </source>
</evidence>
<name>A0AAF0CGY6_9PROT</name>